<keyword evidence="3" id="KW-1185">Reference proteome</keyword>
<feature type="region of interest" description="Disordered" evidence="1">
    <location>
        <begin position="1"/>
        <end position="36"/>
    </location>
</feature>
<evidence type="ECO:0000313" key="3">
    <source>
        <dbReference type="Proteomes" id="UP001489004"/>
    </source>
</evidence>
<evidence type="ECO:0000256" key="1">
    <source>
        <dbReference type="SAM" id="MobiDB-lite"/>
    </source>
</evidence>
<dbReference type="Proteomes" id="UP001489004">
    <property type="component" value="Unassembled WGS sequence"/>
</dbReference>
<reference evidence="2 3" key="1">
    <citation type="journal article" date="2024" name="Nat. Commun.">
        <title>Phylogenomics reveals the evolutionary origins of lichenization in chlorophyte algae.</title>
        <authorList>
            <person name="Puginier C."/>
            <person name="Libourel C."/>
            <person name="Otte J."/>
            <person name="Skaloud P."/>
            <person name="Haon M."/>
            <person name="Grisel S."/>
            <person name="Petersen M."/>
            <person name="Berrin J.G."/>
            <person name="Delaux P.M."/>
            <person name="Dal Grande F."/>
            <person name="Keller J."/>
        </authorList>
    </citation>
    <scope>NUCLEOTIDE SEQUENCE [LARGE SCALE GENOMIC DNA]</scope>
    <source>
        <strain evidence="2 3">SAG 2043</strain>
    </source>
</reference>
<protein>
    <submittedName>
        <fullName evidence="2">Uncharacterized protein</fullName>
    </submittedName>
</protein>
<evidence type="ECO:0000313" key="2">
    <source>
        <dbReference type="EMBL" id="KAK9830451.1"/>
    </source>
</evidence>
<dbReference type="AlphaFoldDB" id="A0AAW1RAJ4"/>
<dbReference type="EMBL" id="JALJOR010000001">
    <property type="protein sequence ID" value="KAK9830451.1"/>
    <property type="molecule type" value="Genomic_DNA"/>
</dbReference>
<gene>
    <name evidence="2" type="ORF">WJX72_011828</name>
</gene>
<sequence length="161" mass="18167">MSSKGHFSEDPCSSDDGQACLDSESSGLPCDSDSEIDSTEVARTCGLPQPEELEQLSRVALAELSRLTGRRDAEYDREYLQPDRLGRRWNVWQKVQGLQLYVRKPAQLVVLGYTARRVQPSKLELYIPFPEESEDNLYMPALAVCIRHLACKARMCTALRS</sequence>
<name>A0AAW1RAJ4_9CHLO</name>
<proteinExistence type="predicted"/>
<organism evidence="2 3">
    <name type="scientific">[Myrmecia] bisecta</name>
    <dbReference type="NCBI Taxonomy" id="41462"/>
    <lineage>
        <taxon>Eukaryota</taxon>
        <taxon>Viridiplantae</taxon>
        <taxon>Chlorophyta</taxon>
        <taxon>core chlorophytes</taxon>
        <taxon>Trebouxiophyceae</taxon>
        <taxon>Trebouxiales</taxon>
        <taxon>Trebouxiaceae</taxon>
        <taxon>Myrmecia</taxon>
    </lineage>
</organism>
<comment type="caution">
    <text evidence="2">The sequence shown here is derived from an EMBL/GenBank/DDBJ whole genome shotgun (WGS) entry which is preliminary data.</text>
</comment>
<accession>A0AAW1RAJ4</accession>